<dbReference type="GeneID" id="16993946"/>
<comment type="subcellular location">
    <subcellularLocation>
        <location evidence="1">Nucleus</location>
        <location evidence="1">Nucleolus</location>
    </subcellularLocation>
</comment>
<dbReference type="EMBL" id="AP006492">
    <property type="protein sequence ID" value="BAM80323.1"/>
    <property type="molecule type" value="Genomic_DNA"/>
</dbReference>
<accession>M1VHH4</accession>
<dbReference type="GO" id="GO:0032040">
    <property type="term" value="C:small-subunit processome"/>
    <property type="evidence" value="ECO:0007669"/>
    <property type="project" value="TreeGrafter"/>
</dbReference>
<keyword evidence="9" id="KW-1185">Reference proteome</keyword>
<dbReference type="SMART" id="SM00320">
    <property type="entry name" value="WD40"/>
    <property type="match status" value="5"/>
</dbReference>
<feature type="region of interest" description="Disordered" evidence="7">
    <location>
        <begin position="192"/>
        <end position="217"/>
    </location>
</feature>
<evidence type="ECO:0000256" key="7">
    <source>
        <dbReference type="SAM" id="MobiDB-lite"/>
    </source>
</evidence>
<evidence type="ECO:0000256" key="1">
    <source>
        <dbReference type="ARBA" id="ARBA00004604"/>
    </source>
</evidence>
<feature type="compositionally biased region" description="Low complexity" evidence="7">
    <location>
        <begin position="204"/>
        <end position="215"/>
    </location>
</feature>
<evidence type="ECO:0000313" key="8">
    <source>
        <dbReference type="EMBL" id="BAM80323.1"/>
    </source>
</evidence>
<dbReference type="PANTHER" id="PTHR18359:SF0">
    <property type="entry name" value="U3 SMALL NUCLEOLAR RNA-ASSOCIATED PROTEIN 18 HOMOLOG"/>
    <property type="match status" value="1"/>
</dbReference>
<evidence type="ECO:0000256" key="6">
    <source>
        <dbReference type="ARBA" id="ARBA00025767"/>
    </source>
</evidence>
<keyword evidence="4" id="KW-0677">Repeat</keyword>
<evidence type="ECO:0000256" key="3">
    <source>
        <dbReference type="ARBA" id="ARBA00022574"/>
    </source>
</evidence>
<comment type="similarity">
    <text evidence="6">Belongs to the WD repeat UTP18 family.</text>
</comment>
<gene>
    <name evidence="8" type="ORF">CYME_CMJ206C</name>
</gene>
<dbReference type="eggNOG" id="KOG2055">
    <property type="taxonomic scope" value="Eukaryota"/>
</dbReference>
<keyword evidence="3" id="KW-0853">WD repeat</keyword>
<dbReference type="GO" id="GO:0006364">
    <property type="term" value="P:rRNA processing"/>
    <property type="evidence" value="ECO:0007669"/>
    <property type="project" value="UniProtKB-KW"/>
</dbReference>
<keyword evidence="2" id="KW-0698">rRNA processing</keyword>
<evidence type="ECO:0000256" key="4">
    <source>
        <dbReference type="ARBA" id="ARBA00022737"/>
    </source>
</evidence>
<evidence type="ECO:0000313" key="9">
    <source>
        <dbReference type="Proteomes" id="UP000007014"/>
    </source>
</evidence>
<keyword evidence="5" id="KW-0539">Nucleus</keyword>
<dbReference type="SUPFAM" id="SSF50978">
    <property type="entry name" value="WD40 repeat-like"/>
    <property type="match status" value="1"/>
</dbReference>
<dbReference type="InterPro" id="IPR045161">
    <property type="entry name" value="Utp18"/>
</dbReference>
<dbReference type="RefSeq" id="XP_005534930.1">
    <property type="nucleotide sequence ID" value="XM_005534873.1"/>
</dbReference>
<feature type="compositionally biased region" description="Polar residues" evidence="7">
    <location>
        <begin position="67"/>
        <end position="77"/>
    </location>
</feature>
<dbReference type="HOGENOM" id="CLU_011055_2_0_1"/>
<evidence type="ECO:0000256" key="2">
    <source>
        <dbReference type="ARBA" id="ARBA00022552"/>
    </source>
</evidence>
<dbReference type="Pfam" id="PF07676">
    <property type="entry name" value="PD40"/>
    <property type="match status" value="1"/>
</dbReference>
<dbReference type="Proteomes" id="UP000007014">
    <property type="component" value="Chromosome 10"/>
</dbReference>
<dbReference type="Gene3D" id="2.130.10.10">
    <property type="entry name" value="YVTN repeat-like/Quinoprotein amine dehydrogenase"/>
    <property type="match status" value="1"/>
</dbReference>
<reference evidence="8 9" key="2">
    <citation type="journal article" date="2007" name="BMC Biol.">
        <title>A 100%-complete sequence reveals unusually simple genomic features in the hot-spring red alga Cyanidioschyzon merolae.</title>
        <authorList>
            <person name="Nozaki H."/>
            <person name="Takano H."/>
            <person name="Misumi O."/>
            <person name="Terasawa K."/>
            <person name="Matsuzaki M."/>
            <person name="Maruyama S."/>
            <person name="Nishida K."/>
            <person name="Yagisawa F."/>
            <person name="Yoshida Y."/>
            <person name="Fujiwara T."/>
            <person name="Takio S."/>
            <person name="Tamura K."/>
            <person name="Chung S.J."/>
            <person name="Nakamura S."/>
            <person name="Kuroiwa H."/>
            <person name="Tanaka K."/>
            <person name="Sato N."/>
            <person name="Kuroiwa T."/>
        </authorList>
    </citation>
    <scope>NUCLEOTIDE SEQUENCE [LARGE SCALE GENOMIC DNA]</scope>
    <source>
        <strain evidence="8 9">10D</strain>
    </source>
</reference>
<evidence type="ECO:0000256" key="5">
    <source>
        <dbReference type="ARBA" id="ARBA00023242"/>
    </source>
</evidence>
<dbReference type="PANTHER" id="PTHR18359">
    <property type="entry name" value="WD-REPEAT PROTEIN-RELATED"/>
    <property type="match status" value="1"/>
</dbReference>
<dbReference type="InterPro" id="IPR015943">
    <property type="entry name" value="WD40/YVTN_repeat-like_dom_sf"/>
</dbReference>
<dbReference type="OrthoDB" id="1935146at2759"/>
<proteinExistence type="inferred from homology"/>
<dbReference type="InterPro" id="IPR036322">
    <property type="entry name" value="WD40_repeat_dom_sf"/>
</dbReference>
<dbReference type="InterPro" id="IPR001680">
    <property type="entry name" value="WD40_rpt"/>
</dbReference>
<dbReference type="Gramene" id="CMJ206CT">
    <property type="protein sequence ID" value="CMJ206CT"/>
    <property type="gene ID" value="CMJ206C"/>
</dbReference>
<organism evidence="8 9">
    <name type="scientific">Cyanidioschyzon merolae (strain NIES-3377 / 10D)</name>
    <name type="common">Unicellular red alga</name>
    <dbReference type="NCBI Taxonomy" id="280699"/>
    <lineage>
        <taxon>Eukaryota</taxon>
        <taxon>Rhodophyta</taxon>
        <taxon>Bangiophyceae</taxon>
        <taxon>Cyanidiales</taxon>
        <taxon>Cyanidiaceae</taxon>
        <taxon>Cyanidioschyzon</taxon>
    </lineage>
</organism>
<dbReference type="Pfam" id="PF00400">
    <property type="entry name" value="WD40"/>
    <property type="match status" value="1"/>
</dbReference>
<dbReference type="GO" id="GO:0034388">
    <property type="term" value="C:Pwp2p-containing subcomplex of 90S preribosome"/>
    <property type="evidence" value="ECO:0007669"/>
    <property type="project" value="TreeGrafter"/>
</dbReference>
<feature type="region of interest" description="Disordered" evidence="7">
    <location>
        <begin position="55"/>
        <end position="130"/>
    </location>
</feature>
<dbReference type="STRING" id="280699.M1VHH4"/>
<reference evidence="8 9" key="1">
    <citation type="journal article" date="2004" name="Nature">
        <title>Genome sequence of the ultrasmall unicellular red alga Cyanidioschyzon merolae 10D.</title>
        <authorList>
            <person name="Matsuzaki M."/>
            <person name="Misumi O."/>
            <person name="Shin-i T."/>
            <person name="Maruyama S."/>
            <person name="Takahara M."/>
            <person name="Miyagishima S."/>
            <person name="Mori T."/>
            <person name="Nishida K."/>
            <person name="Yagisawa F."/>
            <person name="Nishida K."/>
            <person name="Yoshida Y."/>
            <person name="Nishimura Y."/>
            <person name="Nakao S."/>
            <person name="Kobayashi T."/>
            <person name="Momoyama Y."/>
            <person name="Higashiyama T."/>
            <person name="Minoda A."/>
            <person name="Sano M."/>
            <person name="Nomoto H."/>
            <person name="Oishi K."/>
            <person name="Hayashi H."/>
            <person name="Ohta F."/>
            <person name="Nishizaka S."/>
            <person name="Haga S."/>
            <person name="Miura S."/>
            <person name="Morishita T."/>
            <person name="Kabeya Y."/>
            <person name="Terasawa K."/>
            <person name="Suzuki Y."/>
            <person name="Ishii Y."/>
            <person name="Asakawa S."/>
            <person name="Takano H."/>
            <person name="Ohta N."/>
            <person name="Kuroiwa H."/>
            <person name="Tanaka K."/>
            <person name="Shimizu N."/>
            <person name="Sugano S."/>
            <person name="Sato N."/>
            <person name="Nozaki H."/>
            <person name="Ogasawara N."/>
            <person name="Kohara Y."/>
            <person name="Kuroiwa T."/>
        </authorList>
    </citation>
    <scope>NUCLEOTIDE SEQUENCE [LARGE SCALE GENOMIC DNA]</scope>
    <source>
        <strain evidence="8 9">10D</strain>
    </source>
</reference>
<sequence>MPMNDDSRGFYEDYGYKEYAAETGANSERGKRASRFNVTESLFQSESTLERVVFGGRRQRRGAPLSNHLSSKDQYVQESELETAPSSEGSNSREHELDHWSGSAATPAPSSIRARPESATDSESEYVSLEERDRRRKLRHFVDENVVSRRTFEQRLREQFVALHGIPRWAARHDNTARADNGTAAVSLVSDTGNDALDPEGPVAASAASSRGASATRPPLHWKALPIRRLTDANAAAPAASVLTSVRFHPASAHLCFTAGFDKRLRLFHLTEEPADNLRWKCVRENECLHTVCFADMPIYTAEFVRGSHGAITNSVLLTGRRRFFYEYDLAAQKGIKIRTLESLRKERSFERFTVSPDGKLLAFTGDDSQVILVDAVTKQYLGCVRIACGPQSGAALPRVVTFAPDGLMIAVAGETSGYVSLYDLRMCFTDSGMNASQPLARFLDEGTVRCTALKWSPTGQYLATGSDAGIVNIYDGRAIRGQASTKASGESVTPRERNMHPLASVSNLVTQIDTFAFLPDDQALFYASQAKRNAARVYHLASRKTFPNWPTSQTPLHRVWSASFSPGGGFLALGNDRGRALLYRLRCYAPT</sequence>
<dbReference type="AlphaFoldDB" id="M1VHH4"/>
<dbReference type="KEGG" id="cme:CYME_CMJ206C"/>
<dbReference type="InterPro" id="IPR011659">
    <property type="entry name" value="WD40"/>
</dbReference>
<dbReference type="OMA" id="DLNRATY"/>
<protein>
    <submittedName>
        <fullName evidence="8">Uncharacterized protein</fullName>
    </submittedName>
</protein>
<name>M1VHH4_CYAM1</name>